<evidence type="ECO:0000259" key="4">
    <source>
        <dbReference type="Pfam" id="PF17802"/>
    </source>
</evidence>
<evidence type="ECO:0000259" key="3">
    <source>
        <dbReference type="Pfam" id="PF16555"/>
    </source>
</evidence>
<evidence type="ECO:0000256" key="1">
    <source>
        <dbReference type="SAM" id="Phobius"/>
    </source>
</evidence>
<feature type="domain" description="Gram-positive pilin subunit D1 N-terminal" evidence="3">
    <location>
        <begin position="35"/>
        <end position="201"/>
    </location>
</feature>
<dbReference type="KEGG" id="lko:ABN16_05400"/>
<feature type="transmembrane region" description="Helical" evidence="1">
    <location>
        <begin position="464"/>
        <end position="485"/>
    </location>
</feature>
<gene>
    <name evidence="5" type="ORF">ABN16_05400</name>
</gene>
<evidence type="ECO:0000256" key="2">
    <source>
        <dbReference type="SAM" id="SignalP"/>
    </source>
</evidence>
<dbReference type="InterPro" id="IPR013783">
    <property type="entry name" value="Ig-like_fold"/>
</dbReference>
<feature type="domain" description="SpaA-like prealbumin fold" evidence="4">
    <location>
        <begin position="228"/>
        <end position="281"/>
    </location>
</feature>
<proteinExistence type="predicted"/>
<keyword evidence="6" id="KW-1185">Reference proteome</keyword>
<dbReference type="Proteomes" id="UP000036000">
    <property type="component" value="Chromosome"/>
</dbReference>
<reference evidence="5 6" key="1">
    <citation type="submission" date="2015-07" db="EMBL/GenBank/DDBJ databases">
        <title>Lactobacillus korensis/26-25/ whole genome sequencing.</title>
        <authorList>
            <person name="Kim M.K."/>
            <person name="Im W.-T."/>
            <person name="Srinivasan S."/>
            <person name="Lee J.-J."/>
        </authorList>
    </citation>
    <scope>NUCLEOTIDE SEQUENCE [LARGE SCALE GENOMIC DNA]</scope>
    <source>
        <strain evidence="5 6">26-25</strain>
    </source>
</reference>
<accession>A0AAC8ZGC6</accession>
<dbReference type="Pfam" id="PF17802">
    <property type="entry name" value="SpaA"/>
    <property type="match status" value="2"/>
</dbReference>
<dbReference type="InterPro" id="IPR032364">
    <property type="entry name" value="GramPos_pilinD1_N"/>
</dbReference>
<evidence type="ECO:0000313" key="6">
    <source>
        <dbReference type="Proteomes" id="UP000036000"/>
    </source>
</evidence>
<feature type="domain" description="SpaA-like prealbumin fold" evidence="4">
    <location>
        <begin position="336"/>
        <end position="447"/>
    </location>
</feature>
<dbReference type="Gene3D" id="2.60.40.10">
    <property type="entry name" value="Immunoglobulins"/>
    <property type="match status" value="3"/>
</dbReference>
<feature type="signal peptide" evidence="2">
    <location>
        <begin position="1"/>
        <end position="29"/>
    </location>
</feature>
<keyword evidence="1" id="KW-1133">Transmembrane helix</keyword>
<name>A0AAC8ZGC6_9LACO</name>
<dbReference type="AlphaFoldDB" id="A0AAC8ZGC6"/>
<sequence length="491" mass="54513">MKFTRLRQLALATFAFCGLTLGGQLTAIASESVPSEVTMVLHKMENESGGKIKNTGDEITNLGDKLVPYDADKLGNVTYSIYDVTNYFKGKDDIKGQVNNKEFVKQRNALIKDIVGGKTDPKELIQAQEDFVEKENLKLVATQELSGKSGRLEFDQKLTNSGFYLIMETAAPTDYLTGLSAPMIIGLPLTDKDTIHLYPKNIVADNVDPTIHKVGINPENPTGKDYVALENVSFELKRDDGELLGNNELTQILTTGENGKVEFGGLKAGVWYVLTESSVADYPWYHQTEIKDHKVSLKFKVDKSGRITDHEASPNEKYFKVEKDQIGILNYLILGNASFLKLDGKTGKSLAGAKFKVQSIDDKGEMTWAVLDGNEFVKWTDSKSEGTELVSDEDGTFAITGVPYVYDQKVRNIQQYNLVETQAPTGYALLKEATKFEFTEKGITEIKPQEITNERYALPITGGMGIWLFLLIGAILMGGAGFLYYRHRKMA</sequence>
<feature type="chain" id="PRO_5041941043" evidence="2">
    <location>
        <begin position="30"/>
        <end position="491"/>
    </location>
</feature>
<organism evidence="5 6">
    <name type="scientific">Levilactobacillus koreensis</name>
    <dbReference type="NCBI Taxonomy" id="637971"/>
    <lineage>
        <taxon>Bacteria</taxon>
        <taxon>Bacillati</taxon>
        <taxon>Bacillota</taxon>
        <taxon>Bacilli</taxon>
        <taxon>Lactobacillales</taxon>
        <taxon>Lactobacillaceae</taxon>
        <taxon>Levilactobacillus</taxon>
    </lineage>
</organism>
<keyword evidence="1" id="KW-0472">Membrane</keyword>
<dbReference type="NCBIfam" id="TIGR01167">
    <property type="entry name" value="LPXTG_anchor"/>
    <property type="match status" value="1"/>
</dbReference>
<keyword evidence="1" id="KW-0812">Transmembrane</keyword>
<dbReference type="Pfam" id="PF16555">
    <property type="entry name" value="GramPos_pilinD1"/>
    <property type="match status" value="1"/>
</dbReference>
<dbReference type="InterPro" id="IPR041033">
    <property type="entry name" value="SpaA_PFL_dom_1"/>
</dbReference>
<keyword evidence="2" id="KW-0732">Signal</keyword>
<evidence type="ECO:0000313" key="5">
    <source>
        <dbReference type="EMBL" id="AKP64486.1"/>
    </source>
</evidence>
<protein>
    <submittedName>
        <fullName evidence="5">Uncharacterized protein</fullName>
    </submittedName>
</protein>
<dbReference type="RefSeq" id="WP_048733599.1">
    <property type="nucleotide sequence ID" value="NZ_CP012033.1"/>
</dbReference>
<dbReference type="EMBL" id="CP012033">
    <property type="protein sequence ID" value="AKP64486.1"/>
    <property type="molecule type" value="Genomic_DNA"/>
</dbReference>